<feature type="transmembrane region" description="Helical" evidence="14">
    <location>
        <begin position="308"/>
        <end position="325"/>
    </location>
</feature>
<feature type="transmembrane region" description="Helical" evidence="14">
    <location>
        <begin position="179"/>
        <end position="198"/>
    </location>
</feature>
<dbReference type="Pfam" id="PF13181">
    <property type="entry name" value="TPR_8"/>
    <property type="match status" value="1"/>
</dbReference>
<dbReference type="InterPro" id="IPR013618">
    <property type="entry name" value="TMTC_DUF1736"/>
</dbReference>
<evidence type="ECO:0000256" key="4">
    <source>
        <dbReference type="ARBA" id="ARBA00007882"/>
    </source>
</evidence>
<evidence type="ECO:0000256" key="10">
    <source>
        <dbReference type="ARBA" id="ARBA00022824"/>
    </source>
</evidence>
<comment type="subcellular location">
    <subcellularLocation>
        <location evidence="2">Endoplasmic reticulum</location>
    </subcellularLocation>
    <subcellularLocation>
        <location evidence="1">Membrane</location>
        <topology evidence="1">Multi-pass membrane protein</topology>
    </subcellularLocation>
</comment>
<feature type="transmembrane region" description="Helical" evidence="14">
    <location>
        <begin position="337"/>
        <end position="361"/>
    </location>
</feature>
<proteinExistence type="inferred from homology"/>
<evidence type="ECO:0000256" key="1">
    <source>
        <dbReference type="ARBA" id="ARBA00004141"/>
    </source>
</evidence>
<dbReference type="PROSITE" id="PS50293">
    <property type="entry name" value="TPR_REGION"/>
    <property type="match status" value="1"/>
</dbReference>
<evidence type="ECO:0000313" key="17">
    <source>
        <dbReference type="Proteomes" id="UP001164746"/>
    </source>
</evidence>
<evidence type="ECO:0000256" key="12">
    <source>
        <dbReference type="ARBA" id="ARBA00023136"/>
    </source>
</evidence>
<dbReference type="EC" id="2.4.1.109" evidence="5"/>
<evidence type="ECO:0000256" key="9">
    <source>
        <dbReference type="ARBA" id="ARBA00022803"/>
    </source>
</evidence>
<dbReference type="PANTHER" id="PTHR44809">
    <property type="match status" value="1"/>
</dbReference>
<evidence type="ECO:0000259" key="15">
    <source>
        <dbReference type="Pfam" id="PF08409"/>
    </source>
</evidence>
<dbReference type="PANTHER" id="PTHR44809:SF1">
    <property type="entry name" value="PROTEIN O-MANNOSYL-TRANSFERASE TMTC1"/>
    <property type="match status" value="1"/>
</dbReference>
<keyword evidence="6" id="KW-0808">Transferase</keyword>
<feature type="transmembrane region" description="Helical" evidence="14">
    <location>
        <begin position="127"/>
        <end position="145"/>
    </location>
</feature>
<dbReference type="InterPro" id="IPR019734">
    <property type="entry name" value="TPR_rpt"/>
</dbReference>
<gene>
    <name evidence="16" type="ORF">MAR_017153</name>
</gene>
<keyword evidence="8" id="KW-0677">Repeat</keyword>
<feature type="transmembrane region" description="Helical" evidence="14">
    <location>
        <begin position="210"/>
        <end position="228"/>
    </location>
</feature>
<sequence length="808" mass="90248">MEVHVKHHSDRNNNIRLNNKHASFCGSVIQFNWKEMGLLCIQNWKCMLPPLLALLCYVNGLNGEFVHDDVFAIKRNPDVSGATSLGDVFQNDFWGRRISLNTSHKSYRPLTVLTFRLNRRLLGPDPFYFHVVNVFLHVLVTSMFVRTCRDVLHVGRTCSALAGCLFAVHPVHAEAVTGIVGRADVLAAAFFLLALGLYTRTAAFSPCSPSGMASLAGALVCAMAAMLSKETGATTVVLLCARVNLMGGTLPAFTPHDNPAAFATSMLTRWFTHAHIWTYNMWLLLAPARLCYDWQHGSIPIVHAITDMRNLVTVVMATIGCYLGYKLLVSFTEERRLLWSVVLLLLPLFPASNILFTVGFVLAERVLYIPSFGFCLLVSTGVCHVCCEWRHYRRHVITCFCLLILLHAAKTFTQNQIWKDRETLFRSGLAAMPHNAKVHYNYGNFLKDAGRRDEAIQHYREAIRLDPTYASALNNLGVHLPDRQEAEIHFREAIRILPSHQGAHINLGNILFKRGEREAGFRLLERAVELGPRNPDALTSLGYSLMELGRLQEAEHSLEAALHISPDFREALLNYGALMNKMDNHEASARLYMRAHSLEPGDPGTLVSAASALHKSGDKAGAEAALKQALSIRRDAATLEQLAVLYYGTGRTTDALTLYKNVARMGSEASVDAMLRYAKILASEELLVEAERILTDLVVQLPKNVEVLDTTAKVKSRLGKYQEGLSLFTRAINLTRGGAEGDLGDMLYNRGTNFKDLKQFKQALRGDLKKARRHYERALALEPGNSIIRDNVEKLARLENHRHDTSKE</sequence>
<comment type="pathway">
    <text evidence="3">Protein modification; protein glycosylation.</text>
</comment>
<dbReference type="InterPro" id="IPR011990">
    <property type="entry name" value="TPR-like_helical_dom_sf"/>
</dbReference>
<keyword evidence="17" id="KW-1185">Reference proteome</keyword>
<dbReference type="Gene3D" id="1.25.40.10">
    <property type="entry name" value="Tetratricopeptide repeat domain"/>
    <property type="match status" value="3"/>
</dbReference>
<evidence type="ECO:0000256" key="2">
    <source>
        <dbReference type="ARBA" id="ARBA00004240"/>
    </source>
</evidence>
<evidence type="ECO:0000313" key="16">
    <source>
        <dbReference type="EMBL" id="WAR07195.1"/>
    </source>
</evidence>
<evidence type="ECO:0000256" key="5">
    <source>
        <dbReference type="ARBA" id="ARBA00012839"/>
    </source>
</evidence>
<feature type="repeat" description="TPR" evidence="13">
    <location>
        <begin position="569"/>
        <end position="602"/>
    </location>
</feature>
<name>A0ABY7EDS5_MYAAR</name>
<dbReference type="SMART" id="SM00028">
    <property type="entry name" value="TPR"/>
    <property type="match status" value="8"/>
</dbReference>
<evidence type="ECO:0000256" key="8">
    <source>
        <dbReference type="ARBA" id="ARBA00022737"/>
    </source>
</evidence>
<feature type="domain" description="DUF1736" evidence="15">
    <location>
        <begin position="248"/>
        <end position="319"/>
    </location>
</feature>
<keyword evidence="11 14" id="KW-1133">Transmembrane helix</keyword>
<dbReference type="PROSITE" id="PS50005">
    <property type="entry name" value="TPR"/>
    <property type="match status" value="4"/>
</dbReference>
<feature type="repeat" description="TPR" evidence="13">
    <location>
        <begin position="535"/>
        <end position="568"/>
    </location>
</feature>
<dbReference type="InterPro" id="IPR052943">
    <property type="entry name" value="TMTC_O-mannosyl-trnsfr"/>
</dbReference>
<evidence type="ECO:0000256" key="14">
    <source>
        <dbReference type="SAM" id="Phobius"/>
    </source>
</evidence>
<comment type="similarity">
    <text evidence="4">Belongs to the TMTC family.</text>
</comment>
<organism evidence="16 17">
    <name type="scientific">Mya arenaria</name>
    <name type="common">Soft-shell clam</name>
    <dbReference type="NCBI Taxonomy" id="6604"/>
    <lineage>
        <taxon>Eukaryota</taxon>
        <taxon>Metazoa</taxon>
        <taxon>Spiralia</taxon>
        <taxon>Lophotrochozoa</taxon>
        <taxon>Mollusca</taxon>
        <taxon>Bivalvia</taxon>
        <taxon>Autobranchia</taxon>
        <taxon>Heteroconchia</taxon>
        <taxon>Euheterodonta</taxon>
        <taxon>Imparidentia</taxon>
        <taxon>Neoheterodontei</taxon>
        <taxon>Myida</taxon>
        <taxon>Myoidea</taxon>
        <taxon>Myidae</taxon>
        <taxon>Mya</taxon>
    </lineage>
</organism>
<feature type="transmembrane region" description="Helical" evidence="14">
    <location>
        <begin position="394"/>
        <end position="412"/>
    </location>
</feature>
<feature type="repeat" description="TPR" evidence="13">
    <location>
        <begin position="501"/>
        <end position="534"/>
    </location>
</feature>
<evidence type="ECO:0000256" key="3">
    <source>
        <dbReference type="ARBA" id="ARBA00004922"/>
    </source>
</evidence>
<dbReference type="Proteomes" id="UP001164746">
    <property type="component" value="Chromosome 6"/>
</dbReference>
<keyword evidence="9 13" id="KW-0802">TPR repeat</keyword>
<protein>
    <recommendedName>
        <fullName evidence="5">dolichyl-phosphate-mannose--protein mannosyltransferase</fullName>
        <ecNumber evidence="5">2.4.1.109</ecNumber>
    </recommendedName>
</protein>
<evidence type="ECO:0000256" key="7">
    <source>
        <dbReference type="ARBA" id="ARBA00022692"/>
    </source>
</evidence>
<evidence type="ECO:0000256" key="13">
    <source>
        <dbReference type="PROSITE-ProRule" id="PRU00339"/>
    </source>
</evidence>
<feature type="transmembrane region" description="Helical" evidence="14">
    <location>
        <begin position="367"/>
        <end position="387"/>
    </location>
</feature>
<keyword evidence="12 14" id="KW-0472">Membrane</keyword>
<dbReference type="EMBL" id="CP111017">
    <property type="protein sequence ID" value="WAR07195.1"/>
    <property type="molecule type" value="Genomic_DNA"/>
</dbReference>
<evidence type="ECO:0000256" key="11">
    <source>
        <dbReference type="ARBA" id="ARBA00022989"/>
    </source>
</evidence>
<dbReference type="SUPFAM" id="SSF48452">
    <property type="entry name" value="TPR-like"/>
    <property type="match status" value="2"/>
</dbReference>
<accession>A0ABY7EDS5</accession>
<dbReference type="Pfam" id="PF08409">
    <property type="entry name" value="TMTC_DUF1736"/>
    <property type="match status" value="1"/>
</dbReference>
<feature type="repeat" description="TPR" evidence="13">
    <location>
        <begin position="436"/>
        <end position="469"/>
    </location>
</feature>
<keyword evidence="7 14" id="KW-0812">Transmembrane</keyword>
<dbReference type="Pfam" id="PF13432">
    <property type="entry name" value="TPR_16"/>
    <property type="match status" value="2"/>
</dbReference>
<evidence type="ECO:0000256" key="6">
    <source>
        <dbReference type="ARBA" id="ARBA00022679"/>
    </source>
</evidence>
<keyword evidence="10" id="KW-0256">Endoplasmic reticulum</keyword>
<dbReference type="Pfam" id="PF13414">
    <property type="entry name" value="TPR_11"/>
    <property type="match status" value="1"/>
</dbReference>
<reference evidence="16" key="1">
    <citation type="submission" date="2022-11" db="EMBL/GenBank/DDBJ databases">
        <title>Centuries of genome instability and evolution in soft-shell clam transmissible cancer (bioRxiv).</title>
        <authorList>
            <person name="Hart S.F.M."/>
            <person name="Yonemitsu M.A."/>
            <person name="Giersch R.M."/>
            <person name="Beal B.F."/>
            <person name="Arriagada G."/>
            <person name="Davis B.W."/>
            <person name="Ostrander E.A."/>
            <person name="Goff S.P."/>
            <person name="Metzger M.J."/>
        </authorList>
    </citation>
    <scope>NUCLEOTIDE SEQUENCE</scope>
    <source>
        <strain evidence="16">MELC-2E11</strain>
        <tissue evidence="16">Siphon/mantle</tissue>
    </source>
</reference>